<name>A0A024TAL7_9STRA</name>
<keyword evidence="2" id="KW-1133">Transmembrane helix</keyword>
<feature type="region of interest" description="Disordered" evidence="1">
    <location>
        <begin position="580"/>
        <end position="605"/>
    </location>
</feature>
<reference evidence="3" key="1">
    <citation type="submission" date="2013-12" db="EMBL/GenBank/DDBJ databases">
        <title>The Genome Sequence of Aphanomyces invadans NJM9701.</title>
        <authorList>
            <consortium name="The Broad Institute Genomics Platform"/>
            <person name="Russ C."/>
            <person name="Tyler B."/>
            <person name="van West P."/>
            <person name="Dieguez-Uribeondo J."/>
            <person name="Young S.K."/>
            <person name="Zeng Q."/>
            <person name="Gargeya S."/>
            <person name="Fitzgerald M."/>
            <person name="Abouelleil A."/>
            <person name="Alvarado L."/>
            <person name="Chapman S.B."/>
            <person name="Gainer-Dewar J."/>
            <person name="Goldberg J."/>
            <person name="Griggs A."/>
            <person name="Gujja S."/>
            <person name="Hansen M."/>
            <person name="Howarth C."/>
            <person name="Imamovic A."/>
            <person name="Ireland A."/>
            <person name="Larimer J."/>
            <person name="McCowan C."/>
            <person name="Murphy C."/>
            <person name="Pearson M."/>
            <person name="Poon T.W."/>
            <person name="Priest M."/>
            <person name="Roberts A."/>
            <person name="Saif S."/>
            <person name="Shea T."/>
            <person name="Sykes S."/>
            <person name="Wortman J."/>
            <person name="Nusbaum C."/>
            <person name="Birren B."/>
        </authorList>
    </citation>
    <scope>NUCLEOTIDE SEQUENCE [LARGE SCALE GENOMIC DNA]</scope>
    <source>
        <strain evidence="3">NJM9701</strain>
    </source>
</reference>
<dbReference type="STRING" id="157072.A0A024TAL7"/>
<feature type="transmembrane region" description="Helical" evidence="2">
    <location>
        <begin position="194"/>
        <end position="216"/>
    </location>
</feature>
<feature type="region of interest" description="Disordered" evidence="1">
    <location>
        <begin position="265"/>
        <end position="346"/>
    </location>
</feature>
<feature type="compositionally biased region" description="Low complexity" evidence="1">
    <location>
        <begin position="289"/>
        <end position="301"/>
    </location>
</feature>
<protein>
    <submittedName>
        <fullName evidence="3">Uncharacterized protein</fullName>
    </submittedName>
</protein>
<dbReference type="EMBL" id="KI914016">
    <property type="protein sequence ID" value="ETV91044.1"/>
    <property type="molecule type" value="Genomic_DNA"/>
</dbReference>
<gene>
    <name evidence="3" type="ORF">H310_14284</name>
</gene>
<feature type="transmembrane region" description="Helical" evidence="2">
    <location>
        <begin position="86"/>
        <end position="109"/>
    </location>
</feature>
<dbReference type="OrthoDB" id="74346at2759"/>
<feature type="transmembrane region" description="Helical" evidence="2">
    <location>
        <begin position="121"/>
        <end position="139"/>
    </location>
</feature>
<dbReference type="RefSeq" id="XP_008880324.1">
    <property type="nucleotide sequence ID" value="XM_008882102.1"/>
</dbReference>
<accession>A0A024TAL7</accession>
<feature type="transmembrane region" description="Helical" evidence="2">
    <location>
        <begin position="163"/>
        <end position="187"/>
    </location>
</feature>
<keyword evidence="2" id="KW-0472">Membrane</keyword>
<proteinExistence type="predicted"/>
<evidence type="ECO:0000256" key="2">
    <source>
        <dbReference type="SAM" id="Phobius"/>
    </source>
</evidence>
<sequence>MRNDARQQCAADVQTPTRVLSSASLVLSAIVTLYRAWKHRQSSAATTPIMTHSCALAGIVSLAMLLNSSVEEEEEVSFCRVKGLLFQTAATAMIWQWVFNTVALHLMVVRNLPPSHLVECIPSYLVFAVPSILLSIALSKNRFGLDEPMSFCWIPDNMQRFAFFYLQILLGVVVFLALMPSVLMNVITHGSAGFFVEVVQTLYLGLSFVVLLWDALNAVVAPESAFLQATIYSSCALHHLHWSTFGVVLSALGLLRPSSSAGNAPAQAKIEPNYSSHGEGVQSSGVIGTASPTSRAASSATHHYFPASGDIPPSATMSSGSSQRRSTPTNAVPSQPLAPPRDDTHHHLAYDMSSRMAPFKLNPFSNAMFHPTDDLCKSAYDSTCETALSVPPDTVRRLEQERAMEAYTHMLLGYVREQLQDEGYDVSSRQMSTFMSTLERSILPATRDGSLNKSILDSKKLNQMLVEYRRENQASFVQTSGTDDDQTSFGGGNHLMDVDERLNKAMERLHRDLPATAAASSRSAVDLDARLAAAKSVFEQHHDKPAPPALFPRKNVSFAGSANMDLDMRLAAAKAMYHDAPSSRCSDDDDESVQSSSFALDTDGDLDAQMEAARARWLAAEARCENDGDRA</sequence>
<evidence type="ECO:0000256" key="1">
    <source>
        <dbReference type="SAM" id="MobiDB-lite"/>
    </source>
</evidence>
<dbReference type="AlphaFoldDB" id="A0A024TAL7"/>
<evidence type="ECO:0000313" key="3">
    <source>
        <dbReference type="EMBL" id="ETV91044.1"/>
    </source>
</evidence>
<dbReference type="VEuPathDB" id="FungiDB:H310_14284"/>
<organism evidence="3">
    <name type="scientific">Aphanomyces invadans</name>
    <dbReference type="NCBI Taxonomy" id="157072"/>
    <lineage>
        <taxon>Eukaryota</taxon>
        <taxon>Sar</taxon>
        <taxon>Stramenopiles</taxon>
        <taxon>Oomycota</taxon>
        <taxon>Saprolegniomycetes</taxon>
        <taxon>Saprolegniales</taxon>
        <taxon>Verrucalvaceae</taxon>
        <taxon>Aphanomyces</taxon>
    </lineage>
</organism>
<feature type="compositionally biased region" description="Polar residues" evidence="1">
    <location>
        <begin position="273"/>
        <end position="286"/>
    </location>
</feature>
<feature type="transmembrane region" description="Helical" evidence="2">
    <location>
        <begin position="49"/>
        <end position="66"/>
    </location>
</feature>
<keyword evidence="2" id="KW-0812">Transmembrane</keyword>
<dbReference type="GeneID" id="20091334"/>
<dbReference type="Gene3D" id="1.20.1070.10">
    <property type="entry name" value="Rhodopsin 7-helix transmembrane proteins"/>
    <property type="match status" value="1"/>
</dbReference>
<feature type="compositionally biased region" description="Polar residues" evidence="1">
    <location>
        <begin position="315"/>
        <end position="333"/>
    </location>
</feature>